<reference evidence="2" key="1">
    <citation type="submission" date="2015-06" db="UniProtKB">
        <authorList>
            <consortium name="EnsemblPlants"/>
        </authorList>
    </citation>
    <scope>IDENTIFICATION</scope>
</reference>
<feature type="domain" description="KIB1-4 beta-propeller" evidence="1">
    <location>
        <begin position="767"/>
        <end position="1069"/>
    </location>
</feature>
<dbReference type="EnsemblPlants" id="EMT02030">
    <property type="protein sequence ID" value="EMT02030"/>
    <property type="gene ID" value="F775_52344"/>
</dbReference>
<organism evidence="2">
    <name type="scientific">Aegilops tauschii</name>
    <name type="common">Tausch's goatgrass</name>
    <name type="synonym">Aegilops squarrosa</name>
    <dbReference type="NCBI Taxonomy" id="37682"/>
    <lineage>
        <taxon>Eukaryota</taxon>
        <taxon>Viridiplantae</taxon>
        <taxon>Streptophyta</taxon>
        <taxon>Embryophyta</taxon>
        <taxon>Tracheophyta</taxon>
        <taxon>Spermatophyta</taxon>
        <taxon>Magnoliopsida</taxon>
        <taxon>Liliopsida</taxon>
        <taxon>Poales</taxon>
        <taxon>Poaceae</taxon>
        <taxon>BOP clade</taxon>
        <taxon>Pooideae</taxon>
        <taxon>Triticodae</taxon>
        <taxon>Triticeae</taxon>
        <taxon>Triticinae</taxon>
        <taxon>Aegilops</taxon>
    </lineage>
</organism>
<feature type="domain" description="KIB1-4 beta-propeller" evidence="1">
    <location>
        <begin position="58"/>
        <end position="344"/>
    </location>
</feature>
<evidence type="ECO:0000259" key="1">
    <source>
        <dbReference type="Pfam" id="PF03478"/>
    </source>
</evidence>
<dbReference type="PANTHER" id="PTHR33110">
    <property type="entry name" value="F-BOX/KELCH-REPEAT PROTEIN-RELATED"/>
    <property type="match status" value="1"/>
</dbReference>
<dbReference type="AlphaFoldDB" id="N1QU55"/>
<protein>
    <recommendedName>
        <fullName evidence="1">KIB1-4 beta-propeller domain-containing protein</fullName>
    </recommendedName>
</protein>
<dbReference type="PROSITE" id="PS51257">
    <property type="entry name" value="PROKAR_LIPOPROTEIN"/>
    <property type="match status" value="1"/>
</dbReference>
<dbReference type="Gene3D" id="1.20.1280.50">
    <property type="match status" value="1"/>
</dbReference>
<feature type="domain" description="KIB1-4 beta-propeller" evidence="1">
    <location>
        <begin position="428"/>
        <end position="641"/>
    </location>
</feature>
<dbReference type="InterPro" id="IPR005174">
    <property type="entry name" value="KIB1-4_b-propeller"/>
</dbReference>
<dbReference type="Pfam" id="PF03478">
    <property type="entry name" value="Beta-prop_KIB1-4"/>
    <property type="match status" value="3"/>
</dbReference>
<dbReference type="SUPFAM" id="SSF81383">
    <property type="entry name" value="F-box domain"/>
    <property type="match status" value="1"/>
</dbReference>
<sequence>MRRLRKIDACSGDGTPLISGFLSCSRGVWVWDWGSIRPSQLPPRSRAVRASLPYTKPFRCPGFGFAGYQSACGNWLVFPRDDGCFLVDPFSRETVTLPLLSNVRLRPPNAVAKWSEDGTVKYADPYTTWMHINTSEKLHISKLILCSPTLVAALVGIGHTSQILMCQPGALSWSVRAYDRCKRFEDMSFYQGKLYAIAKDENLLVVNISQDQSTGDPQVSRIGQVIEGEPWYPVVFDDNTIPCKKLYLVEGHGTLLMVRRAIWCQVPGPGVRGKVVARESSFEVFEADFEHSRWVKVSALGGFMLLGRRCSRVLSLSQYGIPDGHIFFLDDDEENLVEYGYDKENTSFGTYDIRSDRVIVVGWSASKIIIVYWVDGGGEEAPPAAAGAVVVVHPAGAGRPGAQPAPRACRPFAAREAPFSALPYTKPFRFPGCGFAGYQSACGSWLVFPRDDGCFLVDPFSRETVTLPPLSSVRLRPPNAVAKWSYEHGAKVADPYVTWMHMKDSDKLHISKLVVCSPNLVAALVGIGYTSQILMCQPGALSWSVRAYDRCKRFEDMSFYQGKLYALTKGENLLVVNISDDHSTGDPQVSRIGQVIKGDPWFSYVFGTTTMLCKKLYLVESCGAMLMVRRTIFCRVPTTVEPLLDQVRLRFSRLTLSIQDGSRCRRWGLTRLSDRAIDVVVQWLFCKLLTCYLSDRGPMATENKPHWQPPSSWSALPPDLAGLVLRLLPAYADHARFAAVCPQWRAAARKQVMPPTLPLLALPDGTFYSLPYDERFRFPGCGFAGYKSAYGSWLVFPRDDGCFLVNPFSRATMTLPPLFSVRLRPPNAVAKWILQDGSKVADPYTTWMHINDSEELHIIKLLLCSPNLVAALVGVEYTSQILMCQPGALSWSVRACDECKDFEDMVFYQGKLYAIADDEDLLVVNVSSDQSTGDPQVSRVGRVIKAKGDRCYKGDLSVYHVVCRENSVPVMPVKKVYLVESCGALLMVRRKIWCQAPRPGVTCKIVAGKSEFEVFKADFEHSQWIKVSTVGDDQVLFLGRRCSRALSASRYGLLGNHIFFLDDDDEHRVDYFYDEDNTSCSSYDMRLGDVSSPHPMISWKRRKEMRLAAWLFPQD</sequence>
<name>N1QU55_AEGTA</name>
<evidence type="ECO:0000313" key="2">
    <source>
        <dbReference type="EnsemblPlants" id="EMT02030"/>
    </source>
</evidence>
<proteinExistence type="predicted"/>
<accession>N1QU55</accession>
<dbReference type="PANTHER" id="PTHR33110:SF71">
    <property type="entry name" value="F-BOX_KELCH-REPEAT PROTEIN"/>
    <property type="match status" value="1"/>
</dbReference>
<dbReference type="ExpressionAtlas" id="N1QU55">
    <property type="expression patterns" value="baseline"/>
</dbReference>
<dbReference type="InterPro" id="IPR036047">
    <property type="entry name" value="F-box-like_dom_sf"/>
</dbReference>